<dbReference type="EMBL" id="LN999010">
    <property type="protein sequence ID" value="CUX77510.1"/>
    <property type="molecule type" value="Genomic_DNA"/>
</dbReference>
<protein>
    <submittedName>
        <fullName evidence="1">Uncharacterized protein</fullName>
    </submittedName>
</protein>
<organism evidence="1 2">
    <name type="scientific">Thermococcus chitonophagus</name>
    <dbReference type="NCBI Taxonomy" id="54262"/>
    <lineage>
        <taxon>Archaea</taxon>
        <taxon>Methanobacteriati</taxon>
        <taxon>Methanobacteriota</taxon>
        <taxon>Thermococci</taxon>
        <taxon>Thermococcales</taxon>
        <taxon>Thermococcaceae</taxon>
        <taxon>Thermococcus</taxon>
    </lineage>
</organism>
<dbReference type="KEGG" id="tch:CHITON_0731"/>
<evidence type="ECO:0000313" key="1">
    <source>
        <dbReference type="EMBL" id="CUX77510.1"/>
    </source>
</evidence>
<evidence type="ECO:0000313" key="2">
    <source>
        <dbReference type="Proteomes" id="UP000093069"/>
    </source>
</evidence>
<dbReference type="GeneID" id="43458190"/>
<dbReference type="AlphaFoldDB" id="A0A160VRU5"/>
<proteinExistence type="predicted"/>
<dbReference type="Proteomes" id="UP000093069">
    <property type="component" value="Chromosome I"/>
</dbReference>
<dbReference type="OrthoDB" id="95899at2157"/>
<accession>A0A160VRU5</accession>
<gene>
    <name evidence="1" type="ORF">CHITON_0731</name>
</gene>
<name>A0A160VRU5_9EURY</name>
<reference evidence="2" key="1">
    <citation type="submission" date="2016-01" db="EMBL/GenBank/DDBJ databases">
        <authorList>
            <person name="Vorgias C.E."/>
        </authorList>
    </citation>
    <scope>NUCLEOTIDE SEQUENCE [LARGE SCALE GENOMIC DNA]</scope>
</reference>
<sequence length="47" mass="5316">MIYKKQDGEYLVLIRLIDMGYSLFIAKGLRQELGAVELYTIIVGPSP</sequence>
<dbReference type="RefSeq" id="WP_157092401.1">
    <property type="nucleotide sequence ID" value="NZ_CP015193.1"/>
</dbReference>
<dbReference type="STRING" id="54262.CHITON_0731"/>